<evidence type="ECO:0000313" key="2">
    <source>
        <dbReference type="EMBL" id="MDT0308747.1"/>
    </source>
</evidence>
<gene>
    <name evidence="2" type="ORF">RM780_17520</name>
</gene>
<comment type="caution">
    <text evidence="2">The sequence shown here is derived from an EMBL/GenBank/DDBJ whole genome shotgun (WGS) entry which is preliminary data.</text>
</comment>
<dbReference type="EMBL" id="JAVREN010000025">
    <property type="protein sequence ID" value="MDT0308747.1"/>
    <property type="molecule type" value="Genomic_DNA"/>
</dbReference>
<evidence type="ECO:0000313" key="3">
    <source>
        <dbReference type="Proteomes" id="UP001183388"/>
    </source>
</evidence>
<dbReference type="RefSeq" id="WP_311631687.1">
    <property type="nucleotide sequence ID" value="NZ_JAVREN010000025.1"/>
</dbReference>
<name>A0ABU2LAZ5_9ACTN</name>
<reference evidence="3" key="1">
    <citation type="submission" date="2023-07" db="EMBL/GenBank/DDBJ databases">
        <title>30 novel species of actinomycetes from the DSMZ collection.</title>
        <authorList>
            <person name="Nouioui I."/>
        </authorList>
    </citation>
    <scope>NUCLEOTIDE SEQUENCE [LARGE SCALE GENOMIC DNA]</scope>
    <source>
        <strain evidence="3">DSM 44917</strain>
    </source>
</reference>
<protein>
    <recommendedName>
        <fullName evidence="4">WXG100 family type VII secretion target</fullName>
    </recommendedName>
</protein>
<sequence length="147" mass="15753">MADISADYAGIAETSSTLTAQCGIIIPEIYNLLGRVDTLLDNGLYLEQASPALKTAYQEFSRSLQMAASNIQGWANILTQISDSFRTNDAALFAASLSGIDGEGGYEVGYEEVTTATTAPPEWDDSRSLDGPSGTWNEDHSMFTPNT</sequence>
<organism evidence="2 3">
    <name type="scientific">Streptomyces boetiae</name>
    <dbReference type="NCBI Taxonomy" id="3075541"/>
    <lineage>
        <taxon>Bacteria</taxon>
        <taxon>Bacillati</taxon>
        <taxon>Actinomycetota</taxon>
        <taxon>Actinomycetes</taxon>
        <taxon>Kitasatosporales</taxon>
        <taxon>Streptomycetaceae</taxon>
        <taxon>Streptomyces</taxon>
    </lineage>
</organism>
<accession>A0ABU2LAZ5</accession>
<dbReference type="Proteomes" id="UP001183388">
    <property type="component" value="Unassembled WGS sequence"/>
</dbReference>
<evidence type="ECO:0000256" key="1">
    <source>
        <dbReference type="SAM" id="MobiDB-lite"/>
    </source>
</evidence>
<keyword evidence="3" id="KW-1185">Reference proteome</keyword>
<feature type="region of interest" description="Disordered" evidence="1">
    <location>
        <begin position="116"/>
        <end position="147"/>
    </location>
</feature>
<proteinExistence type="predicted"/>
<evidence type="ECO:0008006" key="4">
    <source>
        <dbReference type="Google" id="ProtNLM"/>
    </source>
</evidence>